<evidence type="ECO:0000256" key="4">
    <source>
        <dbReference type="ARBA" id="ARBA00022801"/>
    </source>
</evidence>
<evidence type="ECO:0000259" key="7">
    <source>
        <dbReference type="SMART" id="SM01264"/>
    </source>
</evidence>
<keyword evidence="3" id="KW-0479">Metal-binding</keyword>
<evidence type="ECO:0000256" key="3">
    <source>
        <dbReference type="ARBA" id="ARBA00022723"/>
    </source>
</evidence>
<comment type="cofactor">
    <cofactor evidence="1">
        <name>Zn(2+)</name>
        <dbReference type="ChEBI" id="CHEBI:29105"/>
    </cofactor>
</comment>
<dbReference type="Gene3D" id="3.30.830.10">
    <property type="entry name" value="Metalloenzyme, LuxS/M16 peptidase-like"/>
    <property type="match status" value="4"/>
</dbReference>
<dbReference type="InterPro" id="IPR007863">
    <property type="entry name" value="Peptidase_M16_C"/>
</dbReference>
<dbReference type="FunFam" id="3.30.830.10:FF:000009">
    <property type="entry name" value="Presequence protease, mitochondrial"/>
    <property type="match status" value="1"/>
</dbReference>
<dbReference type="STRING" id="617002.SAMN05660653_00662"/>
<keyword evidence="4" id="KW-0378">Hydrolase</keyword>
<organism evidence="8 9">
    <name type="scientific">Desulfonatronum thiosulfatophilum</name>
    <dbReference type="NCBI Taxonomy" id="617002"/>
    <lineage>
        <taxon>Bacteria</taxon>
        <taxon>Pseudomonadati</taxon>
        <taxon>Thermodesulfobacteriota</taxon>
        <taxon>Desulfovibrionia</taxon>
        <taxon>Desulfovibrionales</taxon>
        <taxon>Desulfonatronaceae</taxon>
        <taxon>Desulfonatronum</taxon>
    </lineage>
</organism>
<feature type="domain" description="Peptidase M16C associated" evidence="7">
    <location>
        <begin position="456"/>
        <end position="707"/>
    </location>
</feature>
<gene>
    <name evidence="8" type="ORF">SAMN05660653_00662</name>
</gene>
<dbReference type="SMART" id="SM01264">
    <property type="entry name" value="M16C_associated"/>
    <property type="match status" value="1"/>
</dbReference>
<evidence type="ECO:0000256" key="1">
    <source>
        <dbReference type="ARBA" id="ARBA00001947"/>
    </source>
</evidence>
<dbReference type="FunFam" id="3.30.830.10:FF:000034">
    <property type="entry name" value="presequence protease 1, chloroplastic/mitochondrial"/>
    <property type="match status" value="1"/>
</dbReference>
<dbReference type="InterPro" id="IPR013578">
    <property type="entry name" value="Peptidase_M16C_assoc"/>
</dbReference>
<evidence type="ECO:0000256" key="5">
    <source>
        <dbReference type="ARBA" id="ARBA00022833"/>
    </source>
</evidence>
<dbReference type="OrthoDB" id="9762027at2"/>
<dbReference type="InterPro" id="IPR011249">
    <property type="entry name" value="Metalloenz_LuxS/M16"/>
</dbReference>
<keyword evidence="6" id="KW-0482">Metalloprotease</keyword>
<dbReference type="PANTHER" id="PTHR43016:SF13">
    <property type="entry name" value="PRESEQUENCE PROTEASE, MITOCHONDRIAL"/>
    <property type="match status" value="1"/>
</dbReference>
<dbReference type="SUPFAM" id="SSF63411">
    <property type="entry name" value="LuxS/MPP-like metallohydrolase"/>
    <property type="match status" value="4"/>
</dbReference>
<dbReference type="InterPro" id="IPR055130">
    <property type="entry name" value="PreP_C"/>
</dbReference>
<dbReference type="GO" id="GO:0004222">
    <property type="term" value="F:metalloendopeptidase activity"/>
    <property type="evidence" value="ECO:0007669"/>
    <property type="project" value="TreeGrafter"/>
</dbReference>
<protein>
    <submittedName>
        <fullName evidence="8">Pre-sequence protease. Metallo peptidase. MEROPS family M16C</fullName>
    </submittedName>
</protein>
<proteinExistence type="predicted"/>
<dbReference type="Pfam" id="PF00675">
    <property type="entry name" value="Peptidase_M16"/>
    <property type="match status" value="1"/>
</dbReference>
<dbReference type="EMBL" id="FMXO01000003">
    <property type="protein sequence ID" value="SDB13493.1"/>
    <property type="molecule type" value="Genomic_DNA"/>
</dbReference>
<dbReference type="Pfam" id="PF22516">
    <property type="entry name" value="PreP_C"/>
    <property type="match status" value="1"/>
</dbReference>
<dbReference type="Proteomes" id="UP000198771">
    <property type="component" value="Unassembled WGS sequence"/>
</dbReference>
<dbReference type="AlphaFoldDB" id="A0A1G6AZ14"/>
<evidence type="ECO:0000256" key="2">
    <source>
        <dbReference type="ARBA" id="ARBA00022670"/>
    </source>
</evidence>
<evidence type="ECO:0000256" key="6">
    <source>
        <dbReference type="ARBA" id="ARBA00023049"/>
    </source>
</evidence>
<keyword evidence="9" id="KW-1185">Reference proteome</keyword>
<sequence>MSHGFEILQDRVVPELNSTARLYRHKRTGAKLLSLINDDENKVFGISFRTPPADSTGVAHILEHSVLCGSRKYPVKEPFVELLKGSLQTFLNAFTYPDKTCYPVASQNVTDFYNLIDVYLDAVFHPRLTPEVFGQEGWHYELAEDGSLSIQGVVYNEMKGAYASPDGLLSEYSQQSIFPDNTYGLDSGGHPGHIPKLTFEQFSDFHHRYYHPSNSFIYFSGNDDPEKRLEMMSRYLQDFERLEVESHVQVQTPFSEPRRVSRPYPVSDQESDAGQAMLTLNWIVGDTLDVSTNLAWQVLEYLLIEMPSSPVRKALIDSGLGDDLAGVGLESELRQLYFSTGLRGIRAEDAPQVERLVRETLEGLVRDGVSLDLVEAALNSVEFQLRERNSGRFPRGLGAMLQALTFWLHDADPLQILAFEGPLERLKADLQSGKRVFEELIQSQLLDNAHHSSLLLLPDPELGARMQAEEEQRLDDVRRQMDQSDVDAVIRQTAKLRQWQETPDSPQNLAAIPCLTRNDLEPENKLIPRTVLKWDGPEILFHDQFTTRIVHLELAFDLRRLDLEDLPYVGLLGKALVEIGTEKEDFATFATRISRKTGGIWPETFISSKLGHDPDDPAARLFLRGKAMERDFDEMLAIFRDMLLVPDLGNQQRFMQLLLEEKAGFERMLIPRGHSFVNTRLRSALSLADWVEEQMGGVSYLFFLRTLVQEAETNWEQVSSRLQGILNRLLDRNAVLLNVTTEQRIFSEIEPRLKEFMSLFPVSGSSSGDVAWSRRRHEEKEGLLIPAPVNYVGKGVLVQEPLPCSHGALMVVFRYLRMAWLWEQVRVKGGAYGAFCIFDALSKGLTMVSYRDPHITRTLDAFDAAAGYLKDTRIGDDELNKAVIGAVGDLDAHLLPDAKGHVSLRRYLTLQEDSFRQQIRDEVLACTAADFKAAADVLEHFSARGRVVVMGGESALNKAGHDFSQDLERTRVL</sequence>
<name>A0A1G6AZ14_9BACT</name>
<dbReference type="GO" id="GO:0046872">
    <property type="term" value="F:metal ion binding"/>
    <property type="evidence" value="ECO:0007669"/>
    <property type="project" value="UniProtKB-KW"/>
</dbReference>
<evidence type="ECO:0000313" key="8">
    <source>
        <dbReference type="EMBL" id="SDB13493.1"/>
    </source>
</evidence>
<keyword evidence="5" id="KW-0862">Zinc</keyword>
<reference evidence="8 9" key="1">
    <citation type="submission" date="2016-10" db="EMBL/GenBank/DDBJ databases">
        <authorList>
            <person name="de Groot N.N."/>
        </authorList>
    </citation>
    <scope>NUCLEOTIDE SEQUENCE [LARGE SCALE GENOMIC DNA]</scope>
    <source>
        <strain evidence="8 9">ASO4-2</strain>
    </source>
</reference>
<dbReference type="PANTHER" id="PTHR43016">
    <property type="entry name" value="PRESEQUENCE PROTEASE"/>
    <property type="match status" value="1"/>
</dbReference>
<evidence type="ECO:0000313" key="9">
    <source>
        <dbReference type="Proteomes" id="UP000198771"/>
    </source>
</evidence>
<dbReference type="InterPro" id="IPR011765">
    <property type="entry name" value="Pept_M16_N"/>
</dbReference>
<dbReference type="RefSeq" id="WP_092117213.1">
    <property type="nucleotide sequence ID" value="NZ_FMXO01000003.1"/>
</dbReference>
<dbReference type="Pfam" id="PF08367">
    <property type="entry name" value="M16C_assoc"/>
    <property type="match status" value="1"/>
</dbReference>
<dbReference type="Pfam" id="PF05193">
    <property type="entry name" value="Peptidase_M16_C"/>
    <property type="match status" value="1"/>
</dbReference>
<keyword evidence="2 8" id="KW-0645">Protease</keyword>
<dbReference type="GO" id="GO:0016485">
    <property type="term" value="P:protein processing"/>
    <property type="evidence" value="ECO:0007669"/>
    <property type="project" value="TreeGrafter"/>
</dbReference>
<accession>A0A1G6AZ14</accession>